<keyword evidence="3" id="KW-0732">Signal</keyword>
<proteinExistence type="inferred from homology"/>
<dbReference type="STRING" id="1166018.FAES_4335"/>
<evidence type="ECO:0000256" key="2">
    <source>
        <dbReference type="ARBA" id="ARBA00006275"/>
    </source>
</evidence>
<dbReference type="AlphaFoldDB" id="I0KDY1"/>
<dbReference type="InterPro" id="IPR012944">
    <property type="entry name" value="SusD_RagB_dom"/>
</dbReference>
<gene>
    <name evidence="8" type="ORF">FAES_4335</name>
</gene>
<dbReference type="Pfam" id="PF14322">
    <property type="entry name" value="SusD-like_3"/>
    <property type="match status" value="1"/>
</dbReference>
<evidence type="ECO:0000256" key="5">
    <source>
        <dbReference type="ARBA" id="ARBA00023237"/>
    </source>
</evidence>
<dbReference type="InterPro" id="IPR033985">
    <property type="entry name" value="SusD-like_N"/>
</dbReference>
<comment type="similarity">
    <text evidence="2">Belongs to the SusD family.</text>
</comment>
<keyword evidence="9" id="KW-1185">Reference proteome</keyword>
<dbReference type="Proteomes" id="UP000011058">
    <property type="component" value="Chromosome"/>
</dbReference>
<dbReference type="InterPro" id="IPR011990">
    <property type="entry name" value="TPR-like_helical_dom_sf"/>
</dbReference>
<feature type="domain" description="RagB/SusD" evidence="6">
    <location>
        <begin position="308"/>
        <end position="523"/>
    </location>
</feature>
<reference evidence="8 9" key="1">
    <citation type="journal article" date="2012" name="J. Bacteriol.">
        <title>Genome Sequence of Fibrella aestuarina BUZ 2T, a Filamentous Marine Bacterium.</title>
        <authorList>
            <person name="Filippini M."/>
            <person name="Qi W."/>
            <person name="Blom J."/>
            <person name="Goesmann A."/>
            <person name="Smits T.H."/>
            <person name="Bagheri H.C."/>
        </authorList>
    </citation>
    <scope>NUCLEOTIDE SEQUENCE [LARGE SCALE GENOMIC DNA]</scope>
    <source>
        <strain evidence="9">BUZ 2T</strain>
    </source>
</reference>
<evidence type="ECO:0000259" key="7">
    <source>
        <dbReference type="Pfam" id="PF14322"/>
    </source>
</evidence>
<dbReference type="CDD" id="cd08977">
    <property type="entry name" value="SusD"/>
    <property type="match status" value="1"/>
</dbReference>
<dbReference type="EMBL" id="HE796683">
    <property type="protein sequence ID" value="CCH02334.1"/>
    <property type="molecule type" value="Genomic_DNA"/>
</dbReference>
<evidence type="ECO:0000256" key="3">
    <source>
        <dbReference type="ARBA" id="ARBA00022729"/>
    </source>
</evidence>
<name>I0KDY1_9BACT</name>
<keyword evidence="5" id="KW-0998">Cell outer membrane</keyword>
<dbReference type="SUPFAM" id="SSF48452">
    <property type="entry name" value="TPR-like"/>
    <property type="match status" value="1"/>
</dbReference>
<accession>I0KDY1</accession>
<sequence length="531" mass="58878">MTTNNIDIMKRKLIYAAMLAPALFLTSCKEDFIERPSLSGTTTGNYYNNADEVRAATSTLYSGLPWRNYESRAQDAIGDVMGGNMFTYTDTEYLNFTVSAASERVGASWGAFYKIIGYANVMLKTFEEKKAAGGGAAYLDPAIAECHFIRGMLYFFIARTWGAAPIITDPGATALSGDFNIPRYIQKDVLRFALEELQAAEKGLPESDVPGRVTKYSAKGMMAKLYLYQKDYANAKTKAEEVISSGKYMLVSDYTGMFTKASMNNNAESLFSIQHQFAQDPWGTANIKNPDRGAGALRTSEADAWEMYVPSMDMLKEYEFGDLRRKWSVMEHGWTNPNWKPQRANAPAYNAFMANGFKYDTLQPTNDGGSLSPTRANIVKYFAGPGKTYGGEPVLGQGSGNNVVLLRYADVLLIYAEAVLAGQASTADAKALDALNQVRKRAGLNPKTVITNDDILHERRVEFAFEGDYWYDIQRQGYAKAKAIIEKQDRGSKAYGSFLTNFSEDKMYLPIPAGEIVQDPELGKPAVPYYK</sequence>
<evidence type="ECO:0000256" key="4">
    <source>
        <dbReference type="ARBA" id="ARBA00023136"/>
    </source>
</evidence>
<dbReference type="PATRIC" id="fig|1166018.3.peg.1292"/>
<comment type="subcellular location">
    <subcellularLocation>
        <location evidence="1">Cell outer membrane</location>
    </subcellularLocation>
</comment>
<organism evidence="8 9">
    <name type="scientific">Fibrella aestuarina BUZ 2</name>
    <dbReference type="NCBI Taxonomy" id="1166018"/>
    <lineage>
        <taxon>Bacteria</taxon>
        <taxon>Pseudomonadati</taxon>
        <taxon>Bacteroidota</taxon>
        <taxon>Cytophagia</taxon>
        <taxon>Cytophagales</taxon>
        <taxon>Spirosomataceae</taxon>
        <taxon>Fibrella</taxon>
    </lineage>
</organism>
<dbReference type="eggNOG" id="COG0561">
    <property type="taxonomic scope" value="Bacteria"/>
</dbReference>
<evidence type="ECO:0000256" key="1">
    <source>
        <dbReference type="ARBA" id="ARBA00004442"/>
    </source>
</evidence>
<evidence type="ECO:0000259" key="6">
    <source>
        <dbReference type="Pfam" id="PF07980"/>
    </source>
</evidence>
<dbReference type="Gene3D" id="1.25.40.390">
    <property type="match status" value="1"/>
</dbReference>
<dbReference type="HOGENOM" id="CLU_015553_1_3_10"/>
<dbReference type="KEGG" id="fae:FAES_4335"/>
<evidence type="ECO:0000313" key="9">
    <source>
        <dbReference type="Proteomes" id="UP000011058"/>
    </source>
</evidence>
<keyword evidence="4" id="KW-0472">Membrane</keyword>
<feature type="domain" description="SusD-like N-terminal" evidence="7">
    <location>
        <begin position="97"/>
        <end position="227"/>
    </location>
</feature>
<protein>
    <submittedName>
        <fullName evidence="8">RagB/SusD domain protein</fullName>
    </submittedName>
</protein>
<evidence type="ECO:0000313" key="8">
    <source>
        <dbReference type="EMBL" id="CCH02334.1"/>
    </source>
</evidence>
<dbReference type="GO" id="GO:0009279">
    <property type="term" value="C:cell outer membrane"/>
    <property type="evidence" value="ECO:0007669"/>
    <property type="project" value="UniProtKB-SubCell"/>
</dbReference>
<dbReference type="Pfam" id="PF07980">
    <property type="entry name" value="SusD_RagB"/>
    <property type="match status" value="1"/>
</dbReference>